<evidence type="ECO:0000259" key="1">
    <source>
        <dbReference type="Pfam" id="PF00905"/>
    </source>
</evidence>
<dbReference type="AlphaFoldDB" id="A0A7Y6IQT9"/>
<dbReference type="Pfam" id="PF00905">
    <property type="entry name" value="Transpeptidase"/>
    <property type="match status" value="1"/>
</dbReference>
<dbReference type="InterPro" id="IPR001460">
    <property type="entry name" value="PCN-bd_Tpept"/>
</dbReference>
<dbReference type="SUPFAM" id="SSF56601">
    <property type="entry name" value="beta-lactamase/transpeptidase-like"/>
    <property type="match status" value="1"/>
</dbReference>
<keyword evidence="3" id="KW-0131">Cell cycle</keyword>
<dbReference type="Proteomes" id="UP000546126">
    <property type="component" value="Unassembled WGS sequence"/>
</dbReference>
<dbReference type="Pfam" id="PF05223">
    <property type="entry name" value="MecA_N"/>
    <property type="match status" value="1"/>
</dbReference>
<reference evidence="3 4" key="1">
    <citation type="submission" date="2020-06" db="EMBL/GenBank/DDBJ databases">
        <authorList>
            <person name="Chanama M."/>
        </authorList>
    </citation>
    <scope>NUCLEOTIDE SEQUENCE [LARGE SCALE GENOMIC DNA]</scope>
    <source>
        <strain evidence="3 4">TBRC6557</strain>
    </source>
</reference>
<evidence type="ECO:0000259" key="2">
    <source>
        <dbReference type="Pfam" id="PF05223"/>
    </source>
</evidence>
<dbReference type="EMBL" id="JABWGO010000004">
    <property type="protein sequence ID" value="NUW42396.1"/>
    <property type="molecule type" value="Genomic_DNA"/>
</dbReference>
<dbReference type="InterPro" id="IPR012338">
    <property type="entry name" value="Beta-lactam/transpept-like"/>
</dbReference>
<dbReference type="GO" id="GO:0046677">
    <property type="term" value="P:response to antibiotic"/>
    <property type="evidence" value="ECO:0007669"/>
    <property type="project" value="InterPro"/>
</dbReference>
<dbReference type="InterPro" id="IPR050515">
    <property type="entry name" value="Beta-lactam/transpept"/>
</dbReference>
<proteinExistence type="predicted"/>
<keyword evidence="3" id="KW-0132">Cell division</keyword>
<name>A0A7Y6IQT9_9ACTN</name>
<dbReference type="GO" id="GO:0051301">
    <property type="term" value="P:cell division"/>
    <property type="evidence" value="ECO:0007669"/>
    <property type="project" value="UniProtKB-KW"/>
</dbReference>
<dbReference type="Gene3D" id="3.40.710.10">
    <property type="entry name" value="DD-peptidase/beta-lactamase superfamily"/>
    <property type="match status" value="1"/>
</dbReference>
<feature type="domain" description="Penicillin-binding protein transpeptidase" evidence="1">
    <location>
        <begin position="236"/>
        <end position="506"/>
    </location>
</feature>
<evidence type="ECO:0000313" key="4">
    <source>
        <dbReference type="Proteomes" id="UP000546126"/>
    </source>
</evidence>
<gene>
    <name evidence="3" type="ORF">HT134_19950</name>
</gene>
<dbReference type="PANTHER" id="PTHR30627:SF24">
    <property type="entry name" value="PENICILLIN-BINDING PROTEIN 4B"/>
    <property type="match status" value="1"/>
</dbReference>
<sequence>MRRRRLIVLVVAVLAILGAYGFAVAAAGRVRGSAGQTAESYFRAWREGDVRGMARLVYQPPADFVSRHLALTRDLDVEKIELRPGAVKGTGEGTAEVPFTGVRTLRGFGAWPFAGTLRLAVRDKVWKVLWAPETLHPLLAAGGALEIVDLPDAKAEMLTSEGDRIPHDSYADAYLDRLAPEFAATGGGRALVATAPGKPQQRLLTKATDPKTQRTTLSRPVQAAAARALDGVADAAVVALRPSTGEVLAVADRLADGQSAFDTLYPPGSTFKTITAAALLGGGLDPAAELPCPADYQIPFHRSFQNAGLQDHGAVTFADAFALSCNTTFVEQATTRLGPGELRTTAGEWGFGRALPTGVGGTCGTMEEPEDEDVLGADAIGQGTVQATPLCMAAVAAAVQSGTWRSPRLLPEKEARRVDGPQPEPVALDQGAVEALRGMMAAVVDHGTASQAGLPAGVAGKTGTAETPDGADHGWFIGYRDDLAFCVFVRHGGAGRTAALPIAARFLNGL</sequence>
<dbReference type="GO" id="GO:0071972">
    <property type="term" value="F:peptidoglycan L,D-transpeptidase activity"/>
    <property type="evidence" value="ECO:0007669"/>
    <property type="project" value="TreeGrafter"/>
</dbReference>
<dbReference type="InterPro" id="IPR007887">
    <property type="entry name" value="MecA_N"/>
</dbReference>
<organism evidence="3 4">
    <name type="scientific">Nonomuraea rhodomycinica</name>
    <dbReference type="NCBI Taxonomy" id="1712872"/>
    <lineage>
        <taxon>Bacteria</taxon>
        <taxon>Bacillati</taxon>
        <taxon>Actinomycetota</taxon>
        <taxon>Actinomycetes</taxon>
        <taxon>Streptosporangiales</taxon>
        <taxon>Streptosporangiaceae</taxon>
        <taxon>Nonomuraea</taxon>
    </lineage>
</organism>
<protein>
    <submittedName>
        <fullName evidence="3">Cell division protein FtsI</fullName>
    </submittedName>
</protein>
<dbReference type="GO" id="GO:0008658">
    <property type="term" value="F:penicillin binding"/>
    <property type="evidence" value="ECO:0007669"/>
    <property type="project" value="InterPro"/>
</dbReference>
<dbReference type="RefSeq" id="WP_175601928.1">
    <property type="nucleotide sequence ID" value="NZ_JABWGO010000004.1"/>
</dbReference>
<dbReference type="GO" id="GO:0005886">
    <property type="term" value="C:plasma membrane"/>
    <property type="evidence" value="ECO:0007669"/>
    <property type="project" value="TreeGrafter"/>
</dbReference>
<accession>A0A7Y6IQT9</accession>
<feature type="domain" description="NTF2-like N-terminal transpeptidase" evidence="2">
    <location>
        <begin position="34"/>
        <end position="141"/>
    </location>
</feature>
<comment type="caution">
    <text evidence="3">The sequence shown here is derived from an EMBL/GenBank/DDBJ whole genome shotgun (WGS) entry which is preliminary data.</text>
</comment>
<dbReference type="GO" id="GO:0071555">
    <property type="term" value="P:cell wall organization"/>
    <property type="evidence" value="ECO:0007669"/>
    <property type="project" value="TreeGrafter"/>
</dbReference>
<dbReference type="PANTHER" id="PTHR30627">
    <property type="entry name" value="PEPTIDOGLYCAN D,D-TRANSPEPTIDASE"/>
    <property type="match status" value="1"/>
</dbReference>
<evidence type="ECO:0000313" key="3">
    <source>
        <dbReference type="EMBL" id="NUW42396.1"/>
    </source>
</evidence>
<keyword evidence="4" id="KW-1185">Reference proteome</keyword>